<keyword evidence="7" id="KW-1185">Reference proteome</keyword>
<dbReference type="InterPro" id="IPR050438">
    <property type="entry name" value="LMW_PTPase"/>
</dbReference>
<comment type="caution">
    <text evidence="6">The sequence shown here is derived from an EMBL/GenBank/DDBJ whole genome shotgun (WGS) entry which is preliminary data.</text>
</comment>
<comment type="similarity">
    <text evidence="1">Belongs to the low molecular weight phosphotyrosine protein phosphatase family.</text>
</comment>
<dbReference type="InterPro" id="IPR023485">
    <property type="entry name" value="Ptyr_pPase"/>
</dbReference>
<dbReference type="Pfam" id="PF01451">
    <property type="entry name" value="LMWPc"/>
    <property type="match status" value="1"/>
</dbReference>
<dbReference type="EMBL" id="ALQA01000009">
    <property type="protein sequence ID" value="EJZ11342.1"/>
    <property type="molecule type" value="Genomic_DNA"/>
</dbReference>
<dbReference type="InterPro" id="IPR017867">
    <property type="entry name" value="Tyr_phospatase_low_mol_wt"/>
</dbReference>
<dbReference type="AlphaFoldDB" id="K0UW03"/>
<reference evidence="6 7" key="1">
    <citation type="journal article" date="2012" name="J. Bacteriol.">
        <title>Complete Genome Sequence of Mycobacterium vaccae Type Strain ATCC 25954.</title>
        <authorList>
            <person name="Ho Y.S."/>
            <person name="Adroub S.A."/>
            <person name="Abadi M."/>
            <person name="Al Alwan B."/>
            <person name="Alkhateeb R."/>
            <person name="Gao G."/>
            <person name="Ragab A."/>
            <person name="Ali S."/>
            <person name="van Soolingen D."/>
            <person name="Bitter W."/>
            <person name="Pain A."/>
            <person name="Abdallah A.M."/>
        </authorList>
    </citation>
    <scope>NUCLEOTIDE SEQUENCE [LARGE SCALE GENOMIC DNA]</scope>
    <source>
        <strain evidence="6 7">ATCC 25954</strain>
    </source>
</reference>
<dbReference type="PRINTS" id="PR00719">
    <property type="entry name" value="LMWPTPASE"/>
</dbReference>
<dbReference type="SUPFAM" id="SSF52788">
    <property type="entry name" value="Phosphotyrosine protein phosphatases I"/>
    <property type="match status" value="1"/>
</dbReference>
<evidence type="ECO:0000256" key="3">
    <source>
        <dbReference type="ARBA" id="ARBA00022912"/>
    </source>
</evidence>
<evidence type="ECO:0000256" key="2">
    <source>
        <dbReference type="ARBA" id="ARBA00022801"/>
    </source>
</evidence>
<organism evidence="6 7">
    <name type="scientific">Mycolicibacterium vaccae ATCC 25954</name>
    <dbReference type="NCBI Taxonomy" id="1194972"/>
    <lineage>
        <taxon>Bacteria</taxon>
        <taxon>Bacillati</taxon>
        <taxon>Actinomycetota</taxon>
        <taxon>Actinomycetes</taxon>
        <taxon>Mycobacteriales</taxon>
        <taxon>Mycobacteriaceae</taxon>
        <taxon>Mycolicibacterium</taxon>
    </lineage>
</organism>
<evidence type="ECO:0000256" key="4">
    <source>
        <dbReference type="PIRSR" id="PIRSR617867-1"/>
    </source>
</evidence>
<dbReference type="GO" id="GO:0004725">
    <property type="term" value="F:protein tyrosine phosphatase activity"/>
    <property type="evidence" value="ECO:0007669"/>
    <property type="project" value="InterPro"/>
</dbReference>
<feature type="active site" evidence="4">
    <location>
        <position position="40"/>
    </location>
</feature>
<dbReference type="Proteomes" id="UP000006072">
    <property type="component" value="Unassembled WGS sequence"/>
</dbReference>
<evidence type="ECO:0000256" key="1">
    <source>
        <dbReference type="ARBA" id="ARBA00011063"/>
    </source>
</evidence>
<proteinExistence type="inferred from homology"/>
<accession>K0UW03</accession>
<dbReference type="PANTHER" id="PTHR11717:SF31">
    <property type="entry name" value="LOW MOLECULAR WEIGHT PROTEIN-TYROSINE-PHOSPHATASE ETP-RELATED"/>
    <property type="match status" value="1"/>
</dbReference>
<name>K0UW03_MYCVA</name>
<feature type="domain" description="Phosphotyrosine protein phosphatase I" evidence="5">
    <location>
        <begin position="28"/>
        <end position="198"/>
    </location>
</feature>
<dbReference type="PANTHER" id="PTHR11717">
    <property type="entry name" value="LOW MOLECULAR WEIGHT PROTEIN TYROSINE PHOSPHATASE"/>
    <property type="match status" value="1"/>
</dbReference>
<evidence type="ECO:0000313" key="6">
    <source>
        <dbReference type="EMBL" id="EJZ11342.1"/>
    </source>
</evidence>
<protein>
    <submittedName>
        <fullName evidence="6">Protein tyrosine phosphatase</fullName>
    </submittedName>
</protein>
<keyword evidence="3" id="KW-0904">Protein phosphatase</keyword>
<gene>
    <name evidence="6" type="ORF">MVAC_06297</name>
</gene>
<evidence type="ECO:0000259" key="5">
    <source>
        <dbReference type="SMART" id="SM00226"/>
    </source>
</evidence>
<dbReference type="InterPro" id="IPR036196">
    <property type="entry name" value="Ptyr_pPase_sf"/>
</dbReference>
<dbReference type="HOGENOM" id="CLU_071415_1_0_11"/>
<dbReference type="Gene3D" id="3.40.50.2300">
    <property type="match status" value="1"/>
</dbReference>
<sequence length="203" mass="21414">MSRAQRARPGSSVTLFSVAAPASEGVVLHVLFVCTGNICRSPTAERLALARADRLGVIGLRASSAGTRAVIGSRMHVEAANVLEQLGGDASDFAARQLTRRLVAEADLVLTMTREHRSSVLELAPRSLHRTFTLNEAALLASIPELCGIADLAAFRSRASPNRVLDVPDPIGRGPDVFVEAGAQIAAAIQPVIEFLARSTRGA</sequence>
<evidence type="ECO:0000313" key="7">
    <source>
        <dbReference type="Proteomes" id="UP000006072"/>
    </source>
</evidence>
<dbReference type="SMART" id="SM00226">
    <property type="entry name" value="LMWPc"/>
    <property type="match status" value="1"/>
</dbReference>
<feature type="active site" description="Nucleophile" evidence="4">
    <location>
        <position position="34"/>
    </location>
</feature>
<keyword evidence="2" id="KW-0378">Hydrolase</keyword>
<dbReference type="eggNOG" id="COG0394">
    <property type="taxonomic scope" value="Bacteria"/>
</dbReference>